<feature type="transmembrane region" description="Helical" evidence="1">
    <location>
        <begin position="40"/>
        <end position="61"/>
    </location>
</feature>
<keyword evidence="3" id="KW-1185">Reference proteome</keyword>
<feature type="transmembrane region" description="Helical" evidence="1">
    <location>
        <begin position="298"/>
        <end position="319"/>
    </location>
</feature>
<feature type="transmembrane region" description="Helical" evidence="1">
    <location>
        <begin position="108"/>
        <end position="131"/>
    </location>
</feature>
<gene>
    <name evidence="2" type="ORF">LALA0_S02e10154g</name>
</gene>
<dbReference type="InterPro" id="IPR031581">
    <property type="entry name" value="Csg2"/>
</dbReference>
<feature type="transmembrane region" description="Helical" evidence="1">
    <location>
        <begin position="268"/>
        <end position="286"/>
    </location>
</feature>
<dbReference type="Pfam" id="PF16965">
    <property type="entry name" value="CSG2"/>
    <property type="match status" value="1"/>
</dbReference>
<dbReference type="GO" id="GO:1903514">
    <property type="term" value="P:release of sequestered calcium ion into cytosol by endoplasmic reticulum"/>
    <property type="evidence" value="ECO:0007669"/>
    <property type="project" value="EnsemblFungi"/>
</dbReference>
<sequence length="384" mass="41736">MRAGLWLVAVLGYVVQTKTLSHVYNVSYETQQQRPTQQDVLYLLFVHLSSWILVAPLTQLCSRVKDRLEGRSGSWAFSAVAVGAELLGADNDGRSRPNRTLASHFRQLVQITTLSLLLVIAGYTFFVALGLSPAVDVAIMHGTSMFEIVSLLLVVMGLAPGKKLGRSFAFMLIVLTGIFIVSYTKGTCDLLAGKLSVNEATGELDDPFLFDRLKGALTCGLGALTIGPFFVLWNKWSAASPNESTTSIRPFLTHAERSCISNIEISQLGIANLLIVGPMLFLASAGRPFAQNSTLSSSAFMLLSVFAGHLPMIWAMVHLSDRVSLQFTSTCFVGFIVFTALADCIFDSAHVVVTRWEVIGYLLISVAGLLLGRHHLAKAYSRDA</sequence>
<dbReference type="GO" id="GO:0006688">
    <property type="term" value="P:glycosphingolipid biosynthetic process"/>
    <property type="evidence" value="ECO:0007669"/>
    <property type="project" value="EnsemblFungi"/>
</dbReference>
<feature type="transmembrane region" description="Helical" evidence="1">
    <location>
        <begin position="137"/>
        <end position="156"/>
    </location>
</feature>
<dbReference type="HOGENOM" id="CLU_671228_0_0_1"/>
<name>A0A0C7N007_9SACH</name>
<dbReference type="GO" id="GO:0005789">
    <property type="term" value="C:endoplasmic reticulum membrane"/>
    <property type="evidence" value="ECO:0007669"/>
    <property type="project" value="EnsemblFungi"/>
</dbReference>
<keyword evidence="1" id="KW-0472">Membrane</keyword>
<dbReference type="Proteomes" id="UP000054304">
    <property type="component" value="Unassembled WGS sequence"/>
</dbReference>
<dbReference type="GO" id="GO:0006676">
    <property type="term" value="P:mannosyl diphosphorylinositol ceramide metabolic process"/>
    <property type="evidence" value="ECO:0007669"/>
    <property type="project" value="EnsemblFungi"/>
</dbReference>
<dbReference type="STRING" id="1245769.A0A0C7N007"/>
<dbReference type="GO" id="GO:0015278">
    <property type="term" value="F:intracellularly gated calcium channel activity"/>
    <property type="evidence" value="ECO:0007669"/>
    <property type="project" value="EnsemblFungi"/>
</dbReference>
<accession>A0A0C7N007</accession>
<dbReference type="RefSeq" id="XP_022627488.1">
    <property type="nucleotide sequence ID" value="XM_022774020.1"/>
</dbReference>
<dbReference type="GO" id="GO:0031501">
    <property type="term" value="C:mannosyltransferase complex"/>
    <property type="evidence" value="ECO:0007669"/>
    <property type="project" value="EnsemblFungi"/>
</dbReference>
<protein>
    <submittedName>
        <fullName evidence="2">LALA0S02e10154g1_1</fullName>
    </submittedName>
</protein>
<dbReference type="AlphaFoldDB" id="A0A0C7N007"/>
<evidence type="ECO:0000256" key="1">
    <source>
        <dbReference type="SAM" id="Phobius"/>
    </source>
</evidence>
<proteinExistence type="predicted"/>
<dbReference type="EMBL" id="LN736361">
    <property type="protein sequence ID" value="CEP61252.1"/>
    <property type="molecule type" value="Genomic_DNA"/>
</dbReference>
<dbReference type="GO" id="GO:0032469">
    <property type="term" value="P:endoplasmic reticulum calcium ion homeostasis"/>
    <property type="evidence" value="ECO:0007669"/>
    <property type="project" value="EnsemblFungi"/>
</dbReference>
<keyword evidence="1" id="KW-0812">Transmembrane</keyword>
<dbReference type="GO" id="GO:0030234">
    <property type="term" value="F:enzyme regulator activity"/>
    <property type="evidence" value="ECO:0007669"/>
    <property type="project" value="EnsemblFungi"/>
</dbReference>
<dbReference type="OrthoDB" id="4069151at2759"/>
<dbReference type="GO" id="GO:0005794">
    <property type="term" value="C:Golgi apparatus"/>
    <property type="evidence" value="ECO:0007669"/>
    <property type="project" value="EnsemblFungi"/>
</dbReference>
<keyword evidence="1" id="KW-1133">Transmembrane helix</keyword>
<dbReference type="GeneID" id="34684670"/>
<evidence type="ECO:0000313" key="3">
    <source>
        <dbReference type="Proteomes" id="UP000054304"/>
    </source>
</evidence>
<feature type="transmembrane region" description="Helical" evidence="1">
    <location>
        <begin position="168"/>
        <end position="186"/>
    </location>
</feature>
<evidence type="ECO:0000313" key="2">
    <source>
        <dbReference type="EMBL" id="CEP61252.1"/>
    </source>
</evidence>
<feature type="transmembrane region" description="Helical" evidence="1">
    <location>
        <begin position="331"/>
        <end position="352"/>
    </location>
</feature>
<feature type="transmembrane region" description="Helical" evidence="1">
    <location>
        <begin position="358"/>
        <end position="376"/>
    </location>
</feature>
<organism evidence="2 3">
    <name type="scientific">Lachancea lanzarotensis</name>
    <dbReference type="NCBI Taxonomy" id="1245769"/>
    <lineage>
        <taxon>Eukaryota</taxon>
        <taxon>Fungi</taxon>
        <taxon>Dikarya</taxon>
        <taxon>Ascomycota</taxon>
        <taxon>Saccharomycotina</taxon>
        <taxon>Saccharomycetes</taxon>
        <taxon>Saccharomycetales</taxon>
        <taxon>Saccharomycetaceae</taxon>
        <taxon>Lachancea</taxon>
    </lineage>
</organism>
<reference evidence="2 3" key="1">
    <citation type="submission" date="2014-12" db="EMBL/GenBank/DDBJ databases">
        <authorList>
            <person name="Neuveglise Cecile"/>
        </authorList>
    </citation>
    <scope>NUCLEOTIDE SEQUENCE [LARGE SCALE GENOMIC DNA]</scope>
    <source>
        <strain evidence="2 3">CBS 12615</strain>
    </source>
</reference>